<keyword evidence="2" id="KW-1185">Reference proteome</keyword>
<evidence type="ECO:0000313" key="1">
    <source>
        <dbReference type="EMBL" id="KAJ5111715.1"/>
    </source>
</evidence>
<dbReference type="Pfam" id="PF12796">
    <property type="entry name" value="Ank_2"/>
    <property type="match status" value="1"/>
</dbReference>
<dbReference type="SUPFAM" id="SSF48403">
    <property type="entry name" value="Ankyrin repeat"/>
    <property type="match status" value="1"/>
</dbReference>
<dbReference type="EMBL" id="JAPMSZ010000002">
    <property type="protein sequence ID" value="KAJ5111715.1"/>
    <property type="molecule type" value="Genomic_DNA"/>
</dbReference>
<dbReference type="Proteomes" id="UP001141434">
    <property type="component" value="Unassembled WGS sequence"/>
</dbReference>
<dbReference type="Gene3D" id="1.25.40.20">
    <property type="entry name" value="Ankyrin repeat-containing domain"/>
    <property type="match status" value="1"/>
</dbReference>
<sequence>MLDVLCSRPLALHKDVHAFRTLLTLDGYERVRVKCMALLGSPKCQRRIAASWELTEGWKATAQAPENWWTRDWERLSEAAKLYVDPATASIAHGCVECVEFLLETRAVRPTMFNKDGESFLGRAVVADIKEVQDLLLAALDAGQLIWPLLARRPRDSGWTYLTAVARDPARFRNVWCKLESNPELDLTAQLDPGGLYHVCKHATVDLAVRLCQRGLNLGNATRNGRGCWHVVAESNPNSVEMCQWLLRHATDPPHTATGNGETALMTAIRGGRSEVGGWLARHSNTKVKNAVGHTAAELAAEHKSDSSVIILEEILRHTPLTDPSDLELGKRIIRNIVTGIWAEKDGLSGVTQCWPRKTAAEPIRRQIQVDEDEVLEDRALAKLAIVFRYSGGWRDCNELRKLALVANVNGFLRVWEILTQAAKGEE</sequence>
<comment type="caution">
    <text evidence="1">The sequence shown here is derived from an EMBL/GenBank/DDBJ whole genome shotgun (WGS) entry which is preliminary data.</text>
</comment>
<reference evidence="1" key="1">
    <citation type="submission" date="2022-11" db="EMBL/GenBank/DDBJ databases">
        <authorList>
            <person name="Petersen C."/>
        </authorList>
    </citation>
    <scope>NUCLEOTIDE SEQUENCE</scope>
    <source>
        <strain evidence="1">IBT 34128</strain>
    </source>
</reference>
<dbReference type="RefSeq" id="XP_056515194.1">
    <property type="nucleotide sequence ID" value="XM_056651927.1"/>
</dbReference>
<proteinExistence type="predicted"/>
<reference evidence="1" key="2">
    <citation type="journal article" date="2023" name="IMA Fungus">
        <title>Comparative genomic study of the Penicillium genus elucidates a diverse pangenome and 15 lateral gene transfer events.</title>
        <authorList>
            <person name="Petersen C."/>
            <person name="Sorensen T."/>
            <person name="Nielsen M.R."/>
            <person name="Sondergaard T.E."/>
            <person name="Sorensen J.L."/>
            <person name="Fitzpatrick D.A."/>
            <person name="Frisvad J.C."/>
            <person name="Nielsen K.L."/>
        </authorList>
    </citation>
    <scope>NUCLEOTIDE SEQUENCE</scope>
    <source>
        <strain evidence="1">IBT 34128</strain>
    </source>
</reference>
<organism evidence="1 2">
    <name type="scientific">Penicillium alfredii</name>
    <dbReference type="NCBI Taxonomy" id="1506179"/>
    <lineage>
        <taxon>Eukaryota</taxon>
        <taxon>Fungi</taxon>
        <taxon>Dikarya</taxon>
        <taxon>Ascomycota</taxon>
        <taxon>Pezizomycotina</taxon>
        <taxon>Eurotiomycetes</taxon>
        <taxon>Eurotiomycetidae</taxon>
        <taxon>Eurotiales</taxon>
        <taxon>Aspergillaceae</taxon>
        <taxon>Penicillium</taxon>
    </lineage>
</organism>
<accession>A0A9W9G3X1</accession>
<name>A0A9W9G3X1_9EURO</name>
<protein>
    <submittedName>
        <fullName evidence="1">Uncharacterized protein</fullName>
    </submittedName>
</protein>
<dbReference type="InterPro" id="IPR036770">
    <property type="entry name" value="Ankyrin_rpt-contain_sf"/>
</dbReference>
<dbReference type="InterPro" id="IPR002110">
    <property type="entry name" value="Ankyrin_rpt"/>
</dbReference>
<dbReference type="GeneID" id="81391095"/>
<evidence type="ECO:0000313" key="2">
    <source>
        <dbReference type="Proteomes" id="UP001141434"/>
    </source>
</evidence>
<dbReference type="AlphaFoldDB" id="A0A9W9G3X1"/>
<gene>
    <name evidence="1" type="ORF">NUU61_001345</name>
</gene>